<protein>
    <submittedName>
        <fullName evidence="1">Uncharacterized protein</fullName>
    </submittedName>
</protein>
<proteinExistence type="predicted"/>
<sequence length="137" mass="15517">MSQPKQFLVYQQQRSHTPGPAQARHVIVAGPFEEEAQAEAVARRRWDRDAKTAVREIGDTLGLHPEPVGCRCDEQAPDPVCLIGPYLVERGMALGTLIEPVGFNYLPAFLQGHLEHQRERWQGKYLLHLSQERSHEA</sequence>
<evidence type="ECO:0000313" key="1">
    <source>
        <dbReference type="EMBL" id="GHO98655.1"/>
    </source>
</evidence>
<name>A0A8J3IXK5_9CHLR</name>
<dbReference type="AlphaFoldDB" id="A0A8J3IXK5"/>
<comment type="caution">
    <text evidence="1">The sequence shown here is derived from an EMBL/GenBank/DDBJ whole genome shotgun (WGS) entry which is preliminary data.</text>
</comment>
<dbReference type="Proteomes" id="UP000597444">
    <property type="component" value="Unassembled WGS sequence"/>
</dbReference>
<reference evidence="1" key="1">
    <citation type="submission" date="2020-10" db="EMBL/GenBank/DDBJ databases">
        <title>Taxonomic study of unclassified bacteria belonging to the class Ktedonobacteria.</title>
        <authorList>
            <person name="Yabe S."/>
            <person name="Wang C.M."/>
            <person name="Zheng Y."/>
            <person name="Sakai Y."/>
            <person name="Cavaletti L."/>
            <person name="Monciardini P."/>
            <person name="Donadio S."/>
        </authorList>
    </citation>
    <scope>NUCLEOTIDE SEQUENCE</scope>
    <source>
        <strain evidence="1">ID150040</strain>
    </source>
</reference>
<gene>
    <name evidence="1" type="ORF">KSF_087030</name>
</gene>
<organism evidence="1 2">
    <name type="scientific">Reticulibacter mediterranei</name>
    <dbReference type="NCBI Taxonomy" id="2778369"/>
    <lineage>
        <taxon>Bacteria</taxon>
        <taxon>Bacillati</taxon>
        <taxon>Chloroflexota</taxon>
        <taxon>Ktedonobacteria</taxon>
        <taxon>Ktedonobacterales</taxon>
        <taxon>Reticulibacteraceae</taxon>
        <taxon>Reticulibacter</taxon>
    </lineage>
</organism>
<evidence type="ECO:0000313" key="2">
    <source>
        <dbReference type="Proteomes" id="UP000597444"/>
    </source>
</evidence>
<dbReference type="RefSeq" id="WP_220209361.1">
    <property type="nucleotide sequence ID" value="NZ_BNJK01000002.1"/>
</dbReference>
<keyword evidence="2" id="KW-1185">Reference proteome</keyword>
<accession>A0A8J3IXK5</accession>
<dbReference type="EMBL" id="BNJK01000002">
    <property type="protein sequence ID" value="GHO98655.1"/>
    <property type="molecule type" value="Genomic_DNA"/>
</dbReference>